<protein>
    <recommendedName>
        <fullName evidence="3">Lipoprotein</fullName>
    </recommendedName>
</protein>
<dbReference type="KEGG" id="ruf:TH63_11160"/>
<dbReference type="PATRIC" id="fig|1379910.4.peg.2422"/>
<organism evidence="1 2">
    <name type="scientific">Rufibacter radiotolerans</name>
    <dbReference type="NCBI Taxonomy" id="1379910"/>
    <lineage>
        <taxon>Bacteria</taxon>
        <taxon>Pseudomonadati</taxon>
        <taxon>Bacteroidota</taxon>
        <taxon>Cytophagia</taxon>
        <taxon>Cytophagales</taxon>
        <taxon>Hymenobacteraceae</taxon>
        <taxon>Rufibacter</taxon>
    </lineage>
</organism>
<evidence type="ECO:0008006" key="3">
    <source>
        <dbReference type="Google" id="ProtNLM"/>
    </source>
</evidence>
<dbReference type="STRING" id="1379910.TH63_11160"/>
<sequence length="60" mass="6402">MLYYNNMKNLFLFAAICSLGFASCKSSTCPAYAQKSDQSGEHKVLVKAVAKAPAARSVNG</sequence>
<name>A0A0H4W6N1_9BACT</name>
<reference evidence="1 2" key="1">
    <citation type="submission" date="2015-01" db="EMBL/GenBank/DDBJ databases">
        <title>Rufibacter sp./DG31D/ whole genome sequencing.</title>
        <authorList>
            <person name="Kim M.K."/>
            <person name="Srinivasan S."/>
            <person name="Lee J.-J."/>
        </authorList>
    </citation>
    <scope>NUCLEOTIDE SEQUENCE [LARGE SCALE GENOMIC DNA]</scope>
    <source>
        <strain evidence="1 2">DG31D</strain>
    </source>
</reference>
<dbReference type="Proteomes" id="UP000036458">
    <property type="component" value="Chromosome"/>
</dbReference>
<dbReference type="AlphaFoldDB" id="A0A0H4W6N1"/>
<keyword evidence="2" id="KW-1185">Reference proteome</keyword>
<dbReference type="EMBL" id="CP010777">
    <property type="protein sequence ID" value="AKQ46066.1"/>
    <property type="molecule type" value="Genomic_DNA"/>
</dbReference>
<gene>
    <name evidence="1" type="ORF">TH63_11160</name>
</gene>
<proteinExistence type="predicted"/>
<evidence type="ECO:0000313" key="1">
    <source>
        <dbReference type="EMBL" id="AKQ46066.1"/>
    </source>
</evidence>
<evidence type="ECO:0000313" key="2">
    <source>
        <dbReference type="Proteomes" id="UP000036458"/>
    </source>
</evidence>
<accession>A0A0H4W6N1</accession>